<dbReference type="RefSeq" id="WP_100236647.1">
    <property type="nucleotide sequence ID" value="NZ_PGVG01000066.1"/>
</dbReference>
<comment type="caution">
    <text evidence="10">The sequence shown here is derived from an EMBL/GenBank/DDBJ whole genome shotgun (WGS) entry which is preliminary data.</text>
</comment>
<evidence type="ECO:0000256" key="7">
    <source>
        <dbReference type="SAM" id="MobiDB-lite"/>
    </source>
</evidence>
<reference evidence="10 11" key="1">
    <citation type="submission" date="2017-11" db="EMBL/GenBank/DDBJ databases">
        <title>Bradyrhizobium forestalis sp. nov., an efficient nitrogen-fixing bacterium isolated from nodules of forest legume species in the Amazon.</title>
        <authorList>
            <person name="Costa E.M."/>
            <person name="Guimaraes A."/>
            <person name="Carvalho T.S."/>
            <person name="Rodrigues T.L."/>
            <person name="Ribeiro P.R.A."/>
            <person name="Lebbe L."/>
            <person name="Willems A."/>
            <person name="Moreira F.M.S."/>
        </authorList>
    </citation>
    <scope>NUCLEOTIDE SEQUENCE [LARGE SCALE GENOMIC DNA]</scope>
    <source>
        <strain evidence="10 11">INPA54B</strain>
    </source>
</reference>
<evidence type="ECO:0000256" key="6">
    <source>
        <dbReference type="ARBA" id="ARBA00023136"/>
    </source>
</evidence>
<organism evidence="10 11">
    <name type="scientific">Bradyrhizobium forestalis</name>
    <dbReference type="NCBI Taxonomy" id="1419263"/>
    <lineage>
        <taxon>Bacteria</taxon>
        <taxon>Pseudomonadati</taxon>
        <taxon>Pseudomonadota</taxon>
        <taxon>Alphaproteobacteria</taxon>
        <taxon>Hyphomicrobiales</taxon>
        <taxon>Nitrobacteraceae</taxon>
        <taxon>Bradyrhizobium</taxon>
    </lineage>
</organism>
<feature type="transmembrane region" description="Helical" evidence="8">
    <location>
        <begin position="27"/>
        <end position="48"/>
    </location>
</feature>
<dbReference type="SUPFAM" id="SSF103473">
    <property type="entry name" value="MFS general substrate transporter"/>
    <property type="match status" value="1"/>
</dbReference>
<feature type="region of interest" description="Disordered" evidence="7">
    <location>
        <begin position="540"/>
        <end position="568"/>
    </location>
</feature>
<feature type="compositionally biased region" description="Low complexity" evidence="7">
    <location>
        <begin position="548"/>
        <end position="558"/>
    </location>
</feature>
<dbReference type="PROSITE" id="PS50850">
    <property type="entry name" value="MFS"/>
    <property type="match status" value="1"/>
</dbReference>
<feature type="transmembrane region" description="Helical" evidence="8">
    <location>
        <begin position="298"/>
        <end position="315"/>
    </location>
</feature>
<feature type="transmembrane region" description="Helical" evidence="8">
    <location>
        <begin position="88"/>
        <end position="111"/>
    </location>
</feature>
<feature type="transmembrane region" description="Helical" evidence="8">
    <location>
        <begin position="352"/>
        <end position="375"/>
    </location>
</feature>
<protein>
    <submittedName>
        <fullName evidence="10">MFS transporter</fullName>
    </submittedName>
</protein>
<feature type="transmembrane region" description="Helical" evidence="8">
    <location>
        <begin position="381"/>
        <end position="401"/>
    </location>
</feature>
<feature type="transmembrane region" description="Helical" evidence="8">
    <location>
        <begin position="173"/>
        <end position="201"/>
    </location>
</feature>
<dbReference type="Gene3D" id="1.20.1250.20">
    <property type="entry name" value="MFS general substrate transporter like domains"/>
    <property type="match status" value="1"/>
</dbReference>
<dbReference type="PANTHER" id="PTHR23513:SF11">
    <property type="entry name" value="STAPHYLOFERRIN A TRANSPORTER"/>
    <property type="match status" value="1"/>
</dbReference>
<feature type="compositionally biased region" description="Polar residues" evidence="7">
    <location>
        <begin position="559"/>
        <end position="568"/>
    </location>
</feature>
<dbReference type="Pfam" id="PF05977">
    <property type="entry name" value="MFS_3"/>
    <property type="match status" value="1"/>
</dbReference>
<keyword evidence="6 8" id="KW-0472">Membrane</keyword>
<evidence type="ECO:0000256" key="8">
    <source>
        <dbReference type="SAM" id="Phobius"/>
    </source>
</evidence>
<dbReference type="PANTHER" id="PTHR23513">
    <property type="entry name" value="INTEGRAL MEMBRANE EFFLUX PROTEIN-RELATED"/>
    <property type="match status" value="1"/>
</dbReference>
<dbReference type="Proteomes" id="UP000231194">
    <property type="component" value="Unassembled WGS sequence"/>
</dbReference>
<evidence type="ECO:0000256" key="5">
    <source>
        <dbReference type="ARBA" id="ARBA00022989"/>
    </source>
</evidence>
<keyword evidence="3" id="KW-1003">Cell membrane</keyword>
<sequence>MIDTANLRTPSADSIAAPLRYATFRRIWLASLLSNLGILIQGVGAAWAMTEMTSSADKVALVQTALTLPVMLIAMPAGAIADMYDRRIVMLIALWVALCGAAALTALDWSGLTTPDLLLVLCFVVGSGMALMGPAWQSSVGEQVPAETLPAAVALNGISYNIARSFGPAIGGIVVAAAGAVAAFAINVFLYLPVMVALFLWKRVADPSRLPREHLSRAIVSGVRYIINSPPIKIVVTRSMVTGIVGSAIPALMPLVARDLLHGGAQTYGIMLGAFGLGAVIGALNLGRMRNHMSGEAAVRACTLSMSGSIAAVALSHDPILTAAALVFAGAVWTIVYTLFNVGVQLSAPRWVAGRSLAAWQAAFSGGIAIGSWGWGRLTDIVGVDVALLASAGLMLLLPLLGRWLRMPPITERGEDAEMLADPKVRLPLTYRSGPLVVELEYRVASENARAFHNLMQDIQLYRQRNGAYGWSIARDIGDPELWTERYHCPTWLDYLRQRNRWTQSERALDEQATAFHIGPEPVRIRRMLERPFGSVRWKEDVPDRPASDLSLLATSAAKGTSSRPEGG</sequence>
<dbReference type="InterPro" id="IPR010290">
    <property type="entry name" value="TM_effector"/>
</dbReference>
<keyword evidence="11" id="KW-1185">Reference proteome</keyword>
<evidence type="ECO:0000256" key="4">
    <source>
        <dbReference type="ARBA" id="ARBA00022692"/>
    </source>
</evidence>
<comment type="subcellular location">
    <subcellularLocation>
        <location evidence="1">Cell membrane</location>
        <topology evidence="1">Multi-pass membrane protein</topology>
    </subcellularLocation>
</comment>
<keyword evidence="5 8" id="KW-1133">Transmembrane helix</keyword>
<name>A0A2M8QXL4_9BRAD</name>
<feature type="transmembrane region" description="Helical" evidence="8">
    <location>
        <begin position="60"/>
        <end position="81"/>
    </location>
</feature>
<dbReference type="AlphaFoldDB" id="A0A2M8QXL4"/>
<proteinExistence type="predicted"/>
<dbReference type="GO" id="GO:0005886">
    <property type="term" value="C:plasma membrane"/>
    <property type="evidence" value="ECO:0007669"/>
    <property type="project" value="UniProtKB-SubCell"/>
</dbReference>
<feature type="transmembrane region" description="Helical" evidence="8">
    <location>
        <begin position="268"/>
        <end position="286"/>
    </location>
</feature>
<keyword evidence="2" id="KW-0813">Transport</keyword>
<feature type="transmembrane region" description="Helical" evidence="8">
    <location>
        <begin position="235"/>
        <end position="256"/>
    </location>
</feature>
<feature type="transmembrane region" description="Helical" evidence="8">
    <location>
        <begin position="148"/>
        <end position="167"/>
    </location>
</feature>
<keyword evidence="4 8" id="KW-0812">Transmembrane</keyword>
<evidence type="ECO:0000313" key="10">
    <source>
        <dbReference type="EMBL" id="PJG50326.1"/>
    </source>
</evidence>
<feature type="transmembrane region" description="Helical" evidence="8">
    <location>
        <begin position="321"/>
        <end position="340"/>
    </location>
</feature>
<evidence type="ECO:0000256" key="2">
    <source>
        <dbReference type="ARBA" id="ARBA00022448"/>
    </source>
</evidence>
<evidence type="ECO:0000259" key="9">
    <source>
        <dbReference type="PROSITE" id="PS50850"/>
    </source>
</evidence>
<feature type="transmembrane region" description="Helical" evidence="8">
    <location>
        <begin position="117"/>
        <end position="136"/>
    </location>
</feature>
<dbReference type="InterPro" id="IPR020846">
    <property type="entry name" value="MFS_dom"/>
</dbReference>
<dbReference type="GO" id="GO:0022857">
    <property type="term" value="F:transmembrane transporter activity"/>
    <property type="evidence" value="ECO:0007669"/>
    <property type="project" value="InterPro"/>
</dbReference>
<evidence type="ECO:0000313" key="11">
    <source>
        <dbReference type="Proteomes" id="UP000231194"/>
    </source>
</evidence>
<dbReference type="InterPro" id="IPR036259">
    <property type="entry name" value="MFS_trans_sf"/>
</dbReference>
<evidence type="ECO:0000256" key="3">
    <source>
        <dbReference type="ARBA" id="ARBA00022475"/>
    </source>
</evidence>
<accession>A0A2M8QXL4</accession>
<dbReference type="EMBL" id="PGVG01000066">
    <property type="protein sequence ID" value="PJG50326.1"/>
    <property type="molecule type" value="Genomic_DNA"/>
</dbReference>
<feature type="domain" description="Major facilitator superfamily (MFS) profile" evidence="9">
    <location>
        <begin position="23"/>
        <end position="411"/>
    </location>
</feature>
<gene>
    <name evidence="10" type="ORF">CVM73_36970</name>
</gene>
<dbReference type="OrthoDB" id="9809918at2"/>
<dbReference type="CDD" id="cd06173">
    <property type="entry name" value="MFS_MefA_like"/>
    <property type="match status" value="1"/>
</dbReference>
<evidence type="ECO:0000256" key="1">
    <source>
        <dbReference type="ARBA" id="ARBA00004651"/>
    </source>
</evidence>